<comment type="caution">
    <text evidence="3">The sequence shown here is derived from an EMBL/GenBank/DDBJ whole genome shotgun (WGS) entry which is preliminary data.</text>
</comment>
<dbReference type="GO" id="GO:0006355">
    <property type="term" value="P:regulation of DNA-templated transcription"/>
    <property type="evidence" value="ECO:0007669"/>
    <property type="project" value="InterPro"/>
</dbReference>
<reference evidence="3 4" key="1">
    <citation type="submission" date="2019-07" db="EMBL/GenBank/DDBJ databases">
        <title>Genomic Encyclopedia of Archaeal and Bacterial Type Strains, Phase II (KMG-II): from individual species to whole genera.</title>
        <authorList>
            <person name="Goeker M."/>
        </authorList>
    </citation>
    <scope>NUCLEOTIDE SEQUENCE [LARGE SCALE GENOMIC DNA]</scope>
    <source>
        <strain evidence="3 4">ATCC BAA-1854</strain>
    </source>
</reference>
<dbReference type="EMBL" id="VLLI01000008">
    <property type="protein sequence ID" value="TWI98664.1"/>
    <property type="molecule type" value="Genomic_DNA"/>
</dbReference>
<organism evidence="3 4">
    <name type="scientific">Mucilaginibacter frigoritolerans</name>
    <dbReference type="NCBI Taxonomy" id="652788"/>
    <lineage>
        <taxon>Bacteria</taxon>
        <taxon>Pseudomonadati</taxon>
        <taxon>Bacteroidota</taxon>
        <taxon>Sphingobacteriia</taxon>
        <taxon>Sphingobacteriales</taxon>
        <taxon>Sphingobacteriaceae</taxon>
        <taxon>Mucilaginibacter</taxon>
    </lineage>
</organism>
<dbReference type="InterPro" id="IPR036388">
    <property type="entry name" value="WH-like_DNA-bd_sf"/>
</dbReference>
<sequence>MNKIIFLIGSFLFVVHIAVAQTTIGIPSIKNYSNADYNAATQIYDVKQDKNGILYFADNDGLLTFDGSYWKLYPMPNHTAIKALAVDSSGKIYAGGQDEVGYFYPNQNGVLKFHSIRLLLPVQAQQFADIWDIVILDNQVFFRTIEAIFQYKNNHMIVFDAPGGWRLLTKAGSSIFAEDKVEGLLRFNNGKWISQLDKTNTAAMHITGVLDYNKNTLLLTTFTNGLFLLNGQTLTKMPLQHESILNNDLVNCASKIDSNQYAIGTASNGLLIIDDKGQLIQKISNAEGLQNSNVHRVLSDQDKNLWLALENGTSFINYNTSIKHIYPVKENQTVSTAIRIFNKSLYIGTSNGLYSAPLDLSKNDVSYCNSIFSEVANTKGQTWSLTETNHQLLLGHQSGAFFINGNNAIPIMTKQGAWAFQPIPATQDIIAGTYTGIELLKQEGNTFTDAGKINDLYESLNNIAADSQNNIWASHPYRGIFKIQLSADRKTIIRYTKYTKYDGLPSTLNNQVYFIKNKLLVATEKGVYEYNAATNKFRPNAFFSPIFNGSPVEFMTADSMGNIWFVNNQRVGVIDFSKANTQKPYTVIYFPELTGQTVKGNEFIYPYNNENIFIGSNNGVFHLNYSRYTQSITQLKVVLSTVKAIAEKDSLLFGGYFLSDNQIATEQNLKQIISLPNRFNSFHFEYSSNLYAQKSNVEFSYKLIGFDKHWSAWSSKTEKDYTNLPYGIYRFSLMARNNLGNESKPVNYTFIVTPAWYQSAWIYLLYLVIGVLLIELIIRWQKRRFAMHQKKHEEEQARLSYLHSLELDRNEKEIIALRNQNLETELQFKNKELATITMHLVERGGILINIKQAIIALINKTKIPDLAHEFRSVFRILDEIEKNADDWNHFAIYFDQVHNNFLTTLKNKFPSLSPTDLKLCAYLRLNLSSKEIAQLMNISLKGVEISRYRIRKKLNLSTDINLYDFLIEATQSTDKPS</sequence>
<dbReference type="SUPFAM" id="SSF50998">
    <property type="entry name" value="Quinoprotein alcohol dehydrogenase-like"/>
    <property type="match status" value="1"/>
</dbReference>
<dbReference type="AlphaFoldDB" id="A0A562TZX2"/>
<dbReference type="Pfam" id="PF07495">
    <property type="entry name" value="Y_Y_Y"/>
    <property type="match status" value="1"/>
</dbReference>
<evidence type="ECO:0000256" key="1">
    <source>
        <dbReference type="SAM" id="Phobius"/>
    </source>
</evidence>
<keyword evidence="1" id="KW-0812">Transmembrane</keyword>
<accession>A0A562TZX2</accession>
<dbReference type="OrthoDB" id="9809670at2"/>
<dbReference type="Proteomes" id="UP000317010">
    <property type="component" value="Unassembled WGS sequence"/>
</dbReference>
<keyword evidence="1" id="KW-0472">Membrane</keyword>
<protein>
    <submittedName>
        <fullName evidence="3">Regulatory LuxR family protein</fullName>
    </submittedName>
</protein>
<dbReference type="Pfam" id="PF00196">
    <property type="entry name" value="GerE"/>
    <property type="match status" value="1"/>
</dbReference>
<dbReference type="Gene3D" id="2.60.40.10">
    <property type="entry name" value="Immunoglobulins"/>
    <property type="match status" value="1"/>
</dbReference>
<dbReference type="InterPro" id="IPR011123">
    <property type="entry name" value="Y_Y_Y"/>
</dbReference>
<dbReference type="InterPro" id="IPR015943">
    <property type="entry name" value="WD40/YVTN_repeat-like_dom_sf"/>
</dbReference>
<dbReference type="SMART" id="SM00421">
    <property type="entry name" value="HTH_LUXR"/>
    <property type="match status" value="1"/>
</dbReference>
<gene>
    <name evidence="3" type="ORF">JN11_02852</name>
</gene>
<dbReference type="GO" id="GO:0003677">
    <property type="term" value="F:DNA binding"/>
    <property type="evidence" value="ECO:0007669"/>
    <property type="project" value="InterPro"/>
</dbReference>
<keyword evidence="4" id="KW-1185">Reference proteome</keyword>
<dbReference type="InterPro" id="IPR011047">
    <property type="entry name" value="Quinoprotein_ADH-like_sf"/>
</dbReference>
<keyword evidence="1" id="KW-1133">Transmembrane helix</keyword>
<evidence type="ECO:0000259" key="2">
    <source>
        <dbReference type="SMART" id="SM00421"/>
    </source>
</evidence>
<dbReference type="Gene3D" id="2.130.10.10">
    <property type="entry name" value="YVTN repeat-like/Quinoprotein amine dehydrogenase"/>
    <property type="match status" value="2"/>
</dbReference>
<evidence type="ECO:0000313" key="4">
    <source>
        <dbReference type="Proteomes" id="UP000317010"/>
    </source>
</evidence>
<dbReference type="InterPro" id="IPR013783">
    <property type="entry name" value="Ig-like_fold"/>
</dbReference>
<feature type="transmembrane region" description="Helical" evidence="1">
    <location>
        <begin position="760"/>
        <end position="778"/>
    </location>
</feature>
<evidence type="ECO:0000313" key="3">
    <source>
        <dbReference type="EMBL" id="TWI98664.1"/>
    </source>
</evidence>
<dbReference type="InterPro" id="IPR000792">
    <property type="entry name" value="Tscrpt_reg_LuxR_C"/>
</dbReference>
<dbReference type="Gene3D" id="1.10.10.10">
    <property type="entry name" value="Winged helix-like DNA-binding domain superfamily/Winged helix DNA-binding domain"/>
    <property type="match status" value="1"/>
</dbReference>
<feature type="domain" description="HTH luxR-type" evidence="2">
    <location>
        <begin position="909"/>
        <end position="966"/>
    </location>
</feature>
<dbReference type="InterPro" id="IPR016032">
    <property type="entry name" value="Sig_transdc_resp-reg_C-effctor"/>
</dbReference>
<dbReference type="SUPFAM" id="SSF46894">
    <property type="entry name" value="C-terminal effector domain of the bipartite response regulators"/>
    <property type="match status" value="1"/>
</dbReference>
<name>A0A562TZX2_9SPHI</name>
<proteinExistence type="predicted"/>
<dbReference type="RefSeq" id="WP_144913512.1">
    <property type="nucleotide sequence ID" value="NZ_VLLI01000008.1"/>
</dbReference>